<dbReference type="AlphaFoldDB" id="A0A6J4NB53"/>
<evidence type="ECO:0000256" key="1">
    <source>
        <dbReference type="SAM" id="MobiDB-lite"/>
    </source>
</evidence>
<proteinExistence type="predicted"/>
<feature type="region of interest" description="Disordered" evidence="1">
    <location>
        <begin position="1"/>
        <end position="59"/>
    </location>
</feature>
<name>A0A6J4NB53_9ACTN</name>
<reference evidence="2" key="1">
    <citation type="submission" date="2020-02" db="EMBL/GenBank/DDBJ databases">
        <authorList>
            <person name="Meier V. D."/>
        </authorList>
    </citation>
    <scope>NUCLEOTIDE SEQUENCE</scope>
    <source>
        <strain evidence="2">AVDCRST_MAG06</strain>
    </source>
</reference>
<feature type="compositionally biased region" description="Basic and acidic residues" evidence="1">
    <location>
        <begin position="21"/>
        <end position="37"/>
    </location>
</feature>
<organism evidence="2">
    <name type="scientific">uncultured Nocardioides sp</name>
    <dbReference type="NCBI Taxonomy" id="198441"/>
    <lineage>
        <taxon>Bacteria</taxon>
        <taxon>Bacillati</taxon>
        <taxon>Actinomycetota</taxon>
        <taxon>Actinomycetes</taxon>
        <taxon>Propionibacteriales</taxon>
        <taxon>Nocardioidaceae</taxon>
        <taxon>Nocardioides</taxon>
        <taxon>environmental samples</taxon>
    </lineage>
</organism>
<sequence>MPREGDMTEMSGNGPEAEQADDARRREMAEMQERLDAQSDGDGLGAEAGKGDETGLTEG</sequence>
<accession>A0A6J4NB53</accession>
<gene>
    <name evidence="2" type="ORF">AVDCRST_MAG06-1089</name>
</gene>
<dbReference type="EMBL" id="CADCUP010000075">
    <property type="protein sequence ID" value="CAA9383088.1"/>
    <property type="molecule type" value="Genomic_DNA"/>
</dbReference>
<protein>
    <submittedName>
        <fullName evidence="2">Uncharacterized protein</fullName>
    </submittedName>
</protein>
<evidence type="ECO:0000313" key="2">
    <source>
        <dbReference type="EMBL" id="CAA9383088.1"/>
    </source>
</evidence>